<dbReference type="SUPFAM" id="SSF53300">
    <property type="entry name" value="vWA-like"/>
    <property type="match status" value="1"/>
</dbReference>
<proteinExistence type="inferred from homology"/>
<dbReference type="InterPro" id="IPR005160">
    <property type="entry name" value="Ku_C"/>
</dbReference>
<sequence>MGFERGDFRKWASSIFAHFSCLPAPLSARIRIKRGLLGTEAKYSICSKWEQVDSYRNDRLIMDQEYQIFFRDRFGAPELLFSSSATVTSLSSCSPQLSKTEDLLWDIEHGPLRVIFAAYALPGGNNGDSEAMKASAPVPGTFVHVFCSESGKRLKTIQLPTEKARDLPAVHGKVYGSGDSSVPFASCRFCPSNPNKIIYLAECSRNVDNKDPPKSTFGSIPERSPFIFEENWGEGLSSISRPVVCFLNLETEEVVSTQSTLEKLAPEAKHWSFDDPHYTPNGNGIIFVAYDNNPYRLGLKYCFQRVARLMYWDFGEPENSTLQCLSNDNHGARWPRFSPDGSKLIWFEIPAGGPHGQCFAMLVQDWPPNQSKSEVIIPPIAMAKDRSDFPGLYLCDGVPERCWTADSRGVVLSTIWGAEKALIYVALDQSLSYRIVRFPSPLADVGNGGGYGTVTLMDITDDVLIVSASSPNVPKFLAVAKVSSQSVTKICWLSLNLTGNERPMVPYLKGLAWKVLEHTAKTEDTRFGVARFESILVYPLLDSPSLQFTGGSHFADQEVTWRSIRGLIVLPHGGPHSAFTAEWLSLLTSYVAAGFACLLVNYRGSVGYGNCSIYSLPGRCGTIDVADCVQATEEALCELSNPDLPCVLLGGSHGGFLVLHLAGRYASLYRAVVARNPVTNLVSMLSTTDIPDWCWTEAGIGLDNVVADPQHPDHLCRDCIFVSNFCPTDPDHLARLVNCSPITHVSSKWSVPILMCIGAKDRRVPNEQGISFMRALRAHLGERAGETMCQTLCFPTEAHPIQSPAASKDNFVRAVECSLPLILMDDGVFSELQNDDYDLDNSEWFSAARDSVIFLVDCTNTMVSGKLPEVPVEEGAGTGLKLALLLYEKFMQKKALSSSDDMVGLVLMRTGTSTSSDSRGVNILQNLGSVDAPRILAIEKIREMSSSHFIECYGRLLAWESYPIHEALWVCQNIFNNAEKSLGYKRIFLLTDDPDPVRNNIHLKRQAISKANDLRQSGVEIVLMPIQQVDVDFKIDLFYKHLLPSATEIDSFLVESKYDLNKLLTWERLQEPRRRRMGCLPLYLVPVTPTALIRGVTATEPFVRIPALAFGVAVYCTVRRVLQPRQVRVYAKTNEPVTVKRRFYKARRGEQQFHGVKADIENLVMPQDIVRGLHVGTHIVCFEKSELSGRQRQVAIAGIHLLGFKSLGKLKLWHQMKTAQFLFPEEGMARGSTLWFTTLLSACLRKRVFAVALYVHRQGMSPHLVALVPQTEEIDECEAQVASSGFHVLYLPYREDFRRFRMPKHQLAAPEEVEAAKMIVKKMLTNYHPEAIPNPSLQRHYAEIEALALERPDPHANFDYTRTPLAYSLASCQM</sequence>
<keyword evidence="13" id="KW-0067">ATP-binding</keyword>
<dbReference type="WBParaSite" id="TTAC_0000813801-mRNA-1">
    <property type="protein sequence ID" value="TTAC_0000813801-mRNA-1"/>
    <property type="gene ID" value="TTAC_0000813801"/>
</dbReference>
<dbReference type="InterPro" id="IPR045550">
    <property type="entry name" value="AARE_N"/>
</dbReference>
<dbReference type="PANTHER" id="PTHR42776:SF4">
    <property type="entry name" value="ACYLAMINO-ACID-RELEASING ENZYME"/>
    <property type="match status" value="1"/>
</dbReference>
<evidence type="ECO:0000256" key="8">
    <source>
        <dbReference type="ARBA" id="ARBA00022490"/>
    </source>
</evidence>
<dbReference type="CDD" id="cd00788">
    <property type="entry name" value="KU70"/>
    <property type="match status" value="1"/>
</dbReference>
<dbReference type="Gene3D" id="1.10.1600.10">
    <property type="match status" value="1"/>
</dbReference>
<keyword evidence="10" id="KW-0227">DNA damage</keyword>
<keyword evidence="9" id="KW-0547">Nucleotide-binding</keyword>
<evidence type="ECO:0000256" key="16">
    <source>
        <dbReference type="ARBA" id="ARBA00023204"/>
    </source>
</evidence>
<dbReference type="InterPro" id="IPR036465">
    <property type="entry name" value="vWFA_dom_sf"/>
</dbReference>
<dbReference type="GO" id="GO:0006508">
    <property type="term" value="P:proteolysis"/>
    <property type="evidence" value="ECO:0007669"/>
    <property type="project" value="InterPro"/>
</dbReference>
<accession>A0A158REV1</accession>
<dbReference type="GO" id="GO:0006303">
    <property type="term" value="P:double-strand break repair via nonhomologous end joining"/>
    <property type="evidence" value="ECO:0007669"/>
    <property type="project" value="InterPro"/>
</dbReference>
<comment type="subcellular location">
    <subcellularLocation>
        <location evidence="3">Cytoplasm</location>
    </subcellularLocation>
    <subcellularLocation>
        <location evidence="2">Nucleus</location>
    </subcellularLocation>
</comment>
<evidence type="ECO:0000256" key="15">
    <source>
        <dbReference type="ARBA" id="ARBA00023172"/>
    </source>
</evidence>
<dbReference type="EMBL" id="UYWX01020451">
    <property type="protein sequence ID" value="VDM32626.1"/>
    <property type="molecule type" value="Genomic_DNA"/>
</dbReference>
<evidence type="ECO:0000256" key="7">
    <source>
        <dbReference type="ARBA" id="ARBA00012917"/>
    </source>
</evidence>
<dbReference type="SMART" id="SM00559">
    <property type="entry name" value="Ku78"/>
    <property type="match status" value="1"/>
</dbReference>
<dbReference type="STRING" id="6205.A0A158REV1"/>
<evidence type="ECO:0000256" key="14">
    <source>
        <dbReference type="ARBA" id="ARBA00023125"/>
    </source>
</evidence>
<reference evidence="19 20" key="2">
    <citation type="submission" date="2018-11" db="EMBL/GenBank/DDBJ databases">
        <authorList>
            <consortium name="Pathogen Informatics"/>
        </authorList>
    </citation>
    <scope>NUCLEOTIDE SEQUENCE [LARGE SCALE GENOMIC DNA]</scope>
</reference>
<dbReference type="OrthoDB" id="3249161at2759"/>
<dbReference type="InterPro" id="IPR047087">
    <property type="entry name" value="KU70_core_dom"/>
</dbReference>
<dbReference type="InterPro" id="IPR027388">
    <property type="entry name" value="Ku70_bridge/pillars_dom_sf"/>
</dbReference>
<keyword evidence="12" id="KW-0347">Helicase</keyword>
<dbReference type="SUPFAM" id="SSF53474">
    <property type="entry name" value="alpha/beta-Hydrolases"/>
    <property type="match status" value="1"/>
</dbReference>
<dbReference type="InterPro" id="IPR001375">
    <property type="entry name" value="Peptidase_S9_cat"/>
</dbReference>
<evidence type="ECO:0000256" key="5">
    <source>
        <dbReference type="ARBA" id="ARBA00010040"/>
    </source>
</evidence>
<organism evidence="21">
    <name type="scientific">Hydatigena taeniaeformis</name>
    <name type="common">Feline tapeworm</name>
    <name type="synonym">Taenia taeniaeformis</name>
    <dbReference type="NCBI Taxonomy" id="6205"/>
    <lineage>
        <taxon>Eukaryota</taxon>
        <taxon>Metazoa</taxon>
        <taxon>Spiralia</taxon>
        <taxon>Lophotrochozoa</taxon>
        <taxon>Platyhelminthes</taxon>
        <taxon>Cestoda</taxon>
        <taxon>Eucestoda</taxon>
        <taxon>Cyclophyllidea</taxon>
        <taxon>Taeniidae</taxon>
        <taxon>Hydatigera</taxon>
    </lineage>
</organism>
<dbReference type="Gene3D" id="2.40.290.10">
    <property type="match status" value="1"/>
</dbReference>
<dbReference type="Pfam" id="PF00326">
    <property type="entry name" value="Peptidase_S9"/>
    <property type="match status" value="2"/>
</dbReference>
<dbReference type="NCBIfam" id="TIGR00578">
    <property type="entry name" value="ku70"/>
    <property type="match status" value="1"/>
</dbReference>
<comment type="similarity">
    <text evidence="4">Belongs to the ku70 family.</text>
</comment>
<evidence type="ECO:0000313" key="21">
    <source>
        <dbReference type="WBParaSite" id="TTAC_0000813801-mRNA-1"/>
    </source>
</evidence>
<keyword evidence="14" id="KW-0238">DNA-binding</keyword>
<comment type="subunit">
    <text evidence="6">Homotetramer.</text>
</comment>
<evidence type="ECO:0000256" key="3">
    <source>
        <dbReference type="ARBA" id="ARBA00004496"/>
    </source>
</evidence>
<dbReference type="GO" id="GO:0003684">
    <property type="term" value="F:damaged DNA binding"/>
    <property type="evidence" value="ECO:0007669"/>
    <property type="project" value="InterPro"/>
</dbReference>
<gene>
    <name evidence="19" type="ORF">TTAC_LOCUS8123</name>
</gene>
<dbReference type="GO" id="GO:0003678">
    <property type="term" value="F:DNA helicase activity"/>
    <property type="evidence" value="ECO:0007669"/>
    <property type="project" value="InterPro"/>
</dbReference>
<evidence type="ECO:0000256" key="11">
    <source>
        <dbReference type="ARBA" id="ARBA00022801"/>
    </source>
</evidence>
<dbReference type="InterPro" id="IPR016194">
    <property type="entry name" value="SPOC-like_C_dom_sf"/>
</dbReference>
<evidence type="ECO:0000256" key="9">
    <source>
        <dbReference type="ARBA" id="ARBA00022741"/>
    </source>
</evidence>
<dbReference type="Gene3D" id="4.10.970.10">
    <property type="entry name" value="Ku70, bridge and pillars"/>
    <property type="match status" value="1"/>
</dbReference>
<keyword evidence="15" id="KW-0233">DNA recombination</keyword>
<dbReference type="EC" id="3.4.19.1" evidence="7"/>
<comment type="similarity">
    <text evidence="5">Belongs to the peptidase S9C family.</text>
</comment>
<dbReference type="Pfam" id="PF19283">
    <property type="entry name" value="APEH_N"/>
    <property type="match status" value="1"/>
</dbReference>
<dbReference type="SUPFAM" id="SSF82171">
    <property type="entry name" value="DPP6 N-terminal domain-like"/>
    <property type="match status" value="1"/>
</dbReference>
<dbReference type="InterPro" id="IPR005161">
    <property type="entry name" value="Ku_N"/>
</dbReference>
<keyword evidence="20" id="KW-1185">Reference proteome</keyword>
<dbReference type="GO" id="GO:0043564">
    <property type="term" value="C:Ku70:Ku80 complex"/>
    <property type="evidence" value="ECO:0007669"/>
    <property type="project" value="InterPro"/>
</dbReference>
<dbReference type="Gene3D" id="3.40.50.1820">
    <property type="entry name" value="alpha/beta hydrolase"/>
    <property type="match status" value="1"/>
</dbReference>
<dbReference type="GO" id="GO:0005524">
    <property type="term" value="F:ATP binding"/>
    <property type="evidence" value="ECO:0007669"/>
    <property type="project" value="UniProtKB-KW"/>
</dbReference>
<comment type="catalytic activity">
    <reaction evidence="1">
        <text>Cleavage of an N-acetyl or N-formyl amino acid from the N-terminus of a polypeptide.</text>
        <dbReference type="EC" id="3.4.19.1"/>
    </reaction>
</comment>
<protein>
    <recommendedName>
        <fullName evidence="7">acylaminoacyl-peptidase</fullName>
        <ecNumber evidence="7">3.4.19.1</ecNumber>
    </recommendedName>
</protein>
<dbReference type="InterPro" id="IPR029058">
    <property type="entry name" value="AB_hydrolase_fold"/>
</dbReference>
<keyword evidence="8" id="KW-0963">Cytoplasm</keyword>
<evidence type="ECO:0000256" key="13">
    <source>
        <dbReference type="ARBA" id="ARBA00022840"/>
    </source>
</evidence>
<dbReference type="Proteomes" id="UP000274429">
    <property type="component" value="Unassembled WGS sequence"/>
</dbReference>
<dbReference type="Pfam" id="PF02735">
    <property type="entry name" value="Ku"/>
    <property type="match status" value="1"/>
</dbReference>
<dbReference type="Pfam" id="PF03730">
    <property type="entry name" value="Ku_C"/>
    <property type="match status" value="1"/>
</dbReference>
<name>A0A158REV1_HYDTA</name>
<evidence type="ECO:0000256" key="2">
    <source>
        <dbReference type="ARBA" id="ARBA00004123"/>
    </source>
</evidence>
<evidence type="ECO:0000259" key="18">
    <source>
        <dbReference type="SMART" id="SM00559"/>
    </source>
</evidence>
<dbReference type="GO" id="GO:0042162">
    <property type="term" value="F:telomeric DNA binding"/>
    <property type="evidence" value="ECO:0007669"/>
    <property type="project" value="InterPro"/>
</dbReference>
<evidence type="ECO:0000256" key="6">
    <source>
        <dbReference type="ARBA" id="ARBA00011881"/>
    </source>
</evidence>
<evidence type="ECO:0000313" key="20">
    <source>
        <dbReference type="Proteomes" id="UP000274429"/>
    </source>
</evidence>
<dbReference type="GO" id="GO:0006310">
    <property type="term" value="P:DNA recombination"/>
    <property type="evidence" value="ECO:0007669"/>
    <property type="project" value="UniProtKB-KW"/>
</dbReference>
<evidence type="ECO:0000256" key="1">
    <source>
        <dbReference type="ARBA" id="ARBA00000721"/>
    </source>
</evidence>
<dbReference type="GO" id="GO:0008242">
    <property type="term" value="F:omega peptidase activity"/>
    <property type="evidence" value="ECO:0007669"/>
    <property type="project" value="UniProtKB-EC"/>
</dbReference>
<keyword evidence="17" id="KW-0539">Nucleus</keyword>
<feature type="domain" description="Ku" evidence="18">
    <location>
        <begin position="1161"/>
        <end position="1308"/>
    </location>
</feature>
<evidence type="ECO:0000256" key="17">
    <source>
        <dbReference type="ARBA" id="ARBA00023242"/>
    </source>
</evidence>
<dbReference type="InterPro" id="IPR006165">
    <property type="entry name" value="Ku70"/>
</dbReference>
<dbReference type="InterPro" id="IPR006164">
    <property type="entry name" value="DNA_bd_Ku70/Ku80"/>
</dbReference>
<evidence type="ECO:0000256" key="10">
    <source>
        <dbReference type="ARBA" id="ARBA00022763"/>
    </source>
</evidence>
<dbReference type="Pfam" id="PF03731">
    <property type="entry name" value="Ku_N"/>
    <property type="match status" value="1"/>
</dbReference>
<dbReference type="Gene3D" id="3.40.50.410">
    <property type="entry name" value="von Willebrand factor, type A domain"/>
    <property type="match status" value="1"/>
</dbReference>
<dbReference type="GO" id="GO:0005737">
    <property type="term" value="C:cytoplasm"/>
    <property type="evidence" value="ECO:0007669"/>
    <property type="project" value="UniProtKB-SubCell"/>
</dbReference>
<evidence type="ECO:0000256" key="4">
    <source>
        <dbReference type="ARBA" id="ARBA00005240"/>
    </source>
</evidence>
<dbReference type="GO" id="GO:0000723">
    <property type="term" value="P:telomere maintenance"/>
    <property type="evidence" value="ECO:0007669"/>
    <property type="project" value="InterPro"/>
</dbReference>
<evidence type="ECO:0000313" key="19">
    <source>
        <dbReference type="EMBL" id="VDM32626.1"/>
    </source>
</evidence>
<keyword evidence="11" id="KW-0378">Hydrolase</keyword>
<dbReference type="SUPFAM" id="SSF100939">
    <property type="entry name" value="SPOC domain-like"/>
    <property type="match status" value="1"/>
</dbReference>
<dbReference type="PANTHER" id="PTHR42776">
    <property type="entry name" value="SERINE PEPTIDASE S9 FAMILY MEMBER"/>
    <property type="match status" value="1"/>
</dbReference>
<keyword evidence="16" id="KW-0234">DNA repair</keyword>
<evidence type="ECO:0000256" key="12">
    <source>
        <dbReference type="ARBA" id="ARBA00022806"/>
    </source>
</evidence>
<dbReference type="GO" id="GO:0004252">
    <property type="term" value="F:serine-type endopeptidase activity"/>
    <property type="evidence" value="ECO:0007669"/>
    <property type="project" value="TreeGrafter"/>
</dbReference>
<reference evidence="21" key="1">
    <citation type="submission" date="2016-04" db="UniProtKB">
        <authorList>
            <consortium name="WormBaseParasite"/>
        </authorList>
    </citation>
    <scope>IDENTIFICATION</scope>
</reference>